<dbReference type="PANTHER" id="PTHR15837:SF5">
    <property type="entry name" value="NYN DOMAIN-CONTAINING PROTEIN"/>
    <property type="match status" value="1"/>
</dbReference>
<dbReference type="InterPro" id="IPR007681">
    <property type="entry name" value="Mog1"/>
</dbReference>
<evidence type="ECO:0000256" key="1">
    <source>
        <dbReference type="SAM" id="MobiDB-lite"/>
    </source>
</evidence>
<comment type="caution">
    <text evidence="2">The sequence shown here is derived from an EMBL/GenBank/DDBJ whole genome shotgun (WGS) entry which is preliminary data.</text>
</comment>
<feature type="compositionally biased region" description="Basic residues" evidence="1">
    <location>
        <begin position="169"/>
        <end position="187"/>
    </location>
</feature>
<dbReference type="EMBL" id="SNSC02000008">
    <property type="protein sequence ID" value="TID22400.1"/>
    <property type="molecule type" value="Genomic_DNA"/>
</dbReference>
<organism evidence="2 3">
    <name type="scientific">Venturia nashicola</name>
    <dbReference type="NCBI Taxonomy" id="86259"/>
    <lineage>
        <taxon>Eukaryota</taxon>
        <taxon>Fungi</taxon>
        <taxon>Dikarya</taxon>
        <taxon>Ascomycota</taxon>
        <taxon>Pezizomycotina</taxon>
        <taxon>Dothideomycetes</taxon>
        <taxon>Pleosporomycetidae</taxon>
        <taxon>Venturiales</taxon>
        <taxon>Venturiaceae</taxon>
        <taxon>Venturia</taxon>
    </lineage>
</organism>
<dbReference type="GO" id="GO:0005085">
    <property type="term" value="F:guanyl-nucleotide exchange factor activity"/>
    <property type="evidence" value="ECO:0007669"/>
    <property type="project" value="TreeGrafter"/>
</dbReference>
<evidence type="ECO:0008006" key="4">
    <source>
        <dbReference type="Google" id="ProtNLM"/>
    </source>
</evidence>
<feature type="region of interest" description="Disordered" evidence="1">
    <location>
        <begin position="87"/>
        <end position="273"/>
    </location>
</feature>
<accession>A0A4Z1PH95</accession>
<dbReference type="STRING" id="86259.A0A4Z1PH95"/>
<evidence type="ECO:0000313" key="3">
    <source>
        <dbReference type="Proteomes" id="UP000298493"/>
    </source>
</evidence>
<keyword evidence="3" id="KW-1185">Reference proteome</keyword>
<proteinExistence type="predicted"/>
<reference evidence="2 3" key="1">
    <citation type="submission" date="2019-04" db="EMBL/GenBank/DDBJ databases">
        <title>High contiguity whole genome sequence and gene annotation resource for two Venturia nashicola isolates.</title>
        <authorList>
            <person name="Prokchorchik M."/>
            <person name="Won K."/>
            <person name="Lee Y."/>
            <person name="Choi E.D."/>
            <person name="Segonzac C."/>
            <person name="Sohn K.H."/>
        </authorList>
    </citation>
    <scope>NUCLEOTIDE SEQUENCE [LARGE SCALE GENOMIC DNA]</scope>
    <source>
        <strain evidence="2 3">PRI2</strain>
    </source>
</reference>
<protein>
    <recommendedName>
        <fullName evidence="4">NYN domain-containing protein</fullName>
    </recommendedName>
</protein>
<sequence>MTATSANHKQSFQFCPLASTFMPAQTTRSPWDFSDAFPILRGPPDHKNQSQRPVPAISAKADIESTLQRQTNGLGDFSKIYEYLKNTADPPKPLAPSPFKGRPASELHVPDPNRPPPPGPSIKDEAYASDGAVYTQKNVRFNDDTDVYEATDAPDSPTSDDVLEPNSPSKKKTKREKKAALKEKKKAISAAKITGKAGKKQATVLRVKSASDVDSEADIGKIKKSTPARKASVHSQLPATPRTGTPQHRYNLRSTVANPSTPTPNATSASAPITIPSISTAGVSSKGKKKIAQVSSAESSPAKSFKQPSLLGDNLLPGPITPKTKKTKNKAPTTPQPAVSLEHNNDFLHSLQYSLPPSLQPSATISTLPERVKRQVPRSFSFHSLLEQTIASNEATAAIRYSKLVNIAVNPLLPVTRRPPASFPVNERLPRLETQTDRTSFPRGWQLPQYEEPSRMLHPASYFFHQHHGALVYPQQLYVPVPGPLVNTFFSGAPTFTIYSKEDRDLQLFFRLLHDFGEDKKSLAQPVHLANHTSSPSGIHVFVDFSNIWIGFMEHLKYLPKPPGLRIPHQNLSFDSLVLLLERRRPVGKRVLAGSLPLLPAMELAKAIGYETNILDKVYKARELSEKQKRYAAVNALRRGNSASAVPGSYGSGTMTNGNAGSGAGICAPAAIPLYSNATGTVMDHPVTPHAPTHSTVQMSPEKWVEQGVDEILHLKILESIVDTDEPSTMVVATGDAAKAEYSEGFMKMIVRALKKGWKVELVAWGKSISMDYRRPDFTNMWAGRFRIIELDQYAEFLLDT</sequence>
<dbReference type="AlphaFoldDB" id="A0A4Z1PH95"/>
<dbReference type="GO" id="GO:0006606">
    <property type="term" value="P:protein import into nucleus"/>
    <property type="evidence" value="ECO:0007669"/>
    <property type="project" value="TreeGrafter"/>
</dbReference>
<gene>
    <name evidence="2" type="ORF">E6O75_ATG11194</name>
</gene>
<feature type="compositionally biased region" description="Polar residues" evidence="1">
    <location>
        <begin position="293"/>
        <end position="302"/>
    </location>
</feature>
<dbReference type="GO" id="GO:0005634">
    <property type="term" value="C:nucleus"/>
    <property type="evidence" value="ECO:0007669"/>
    <property type="project" value="TreeGrafter"/>
</dbReference>
<feature type="compositionally biased region" description="Polar residues" evidence="1">
    <location>
        <begin position="233"/>
        <end position="265"/>
    </location>
</feature>
<feature type="region of interest" description="Disordered" evidence="1">
    <location>
        <begin position="292"/>
        <end position="338"/>
    </location>
</feature>
<feature type="region of interest" description="Disordered" evidence="1">
    <location>
        <begin position="40"/>
        <end position="60"/>
    </location>
</feature>
<dbReference type="GO" id="GO:0031267">
    <property type="term" value="F:small GTPase binding"/>
    <property type="evidence" value="ECO:0007669"/>
    <property type="project" value="TreeGrafter"/>
</dbReference>
<name>A0A4Z1PH95_9PEZI</name>
<dbReference type="CDD" id="cd18724">
    <property type="entry name" value="PIN_LabA-like"/>
    <property type="match status" value="1"/>
</dbReference>
<dbReference type="OrthoDB" id="5590473at2759"/>
<evidence type="ECO:0000313" key="2">
    <source>
        <dbReference type="EMBL" id="TID22400.1"/>
    </source>
</evidence>
<dbReference type="PANTHER" id="PTHR15837">
    <property type="entry name" value="RAN GUANINE NUCLEOTIDE RELEASE FACTOR"/>
    <property type="match status" value="1"/>
</dbReference>
<dbReference type="Proteomes" id="UP000298493">
    <property type="component" value="Unassembled WGS sequence"/>
</dbReference>